<dbReference type="Gene3D" id="3.30.70.1200">
    <property type="entry name" value="Crispr-associated protein, domain 1"/>
    <property type="match status" value="1"/>
</dbReference>
<protein>
    <submittedName>
        <fullName evidence="2">Type I-E CRISPR-associated protein Cas6/Cse3/CasE</fullName>
    </submittedName>
</protein>
<dbReference type="Proteomes" id="UP000311713">
    <property type="component" value="Unassembled WGS sequence"/>
</dbReference>
<reference evidence="2 3" key="1">
    <citation type="submission" date="2019-06" db="EMBL/GenBank/DDBJ databases">
        <title>Draft genome of Streptomyces sedi sp. JCM16909.</title>
        <authorList>
            <person name="Klykleung N."/>
            <person name="Tanasupawat S."/>
            <person name="Kudo T."/>
            <person name="Yuki M."/>
            <person name="Ohkuma M."/>
        </authorList>
    </citation>
    <scope>NUCLEOTIDE SEQUENCE [LARGE SCALE GENOMIC DNA]</scope>
    <source>
        <strain evidence="2 3">JCM 16909</strain>
    </source>
</reference>
<dbReference type="AlphaFoldDB" id="A0A5C4V4A8"/>
<gene>
    <name evidence="2" type="primary">cas6e</name>
    <name evidence="2" type="ORF">FH715_13255</name>
</gene>
<dbReference type="NCBIfam" id="TIGR01907">
    <property type="entry name" value="casE_Cse3"/>
    <property type="match status" value="1"/>
</dbReference>
<keyword evidence="3" id="KW-1185">Reference proteome</keyword>
<dbReference type="InterPro" id="IPR010179">
    <property type="entry name" value="CRISPR-assoc_prot_Cse3"/>
</dbReference>
<dbReference type="Pfam" id="PF08798">
    <property type="entry name" value="CRISPR_assoc"/>
    <property type="match status" value="1"/>
</dbReference>
<dbReference type="Gene3D" id="3.30.70.1210">
    <property type="entry name" value="Crispr-associated protein, domain 2"/>
    <property type="match status" value="1"/>
</dbReference>
<feature type="region of interest" description="Disordered" evidence="1">
    <location>
        <begin position="127"/>
        <end position="148"/>
    </location>
</feature>
<sequence length="245" mass="26575">MGHHPVTAPSTKAARFVASQALLTLDARYPLVARSLIDAQDMHRTVMSGFRGWVDDGSRDARAQMNVLSTWSLELREARLSLVVQSTVPGDWGGLPRAALAEEPRTLTLDRTFRSGETVDFRAVVNPVRSKAPPPGGEGRTRGRRVAHTRPEHVRKWFARRLQAPGEPSVAPDGLTRIGAVTDPEGVGVRMLPFASSAGPHRGLRIGRAEIRGSLTVTDPAVFVEALTRGIGHARAYCCGLILVR</sequence>
<dbReference type="EMBL" id="VDGT01000008">
    <property type="protein sequence ID" value="TNM30306.1"/>
    <property type="molecule type" value="Genomic_DNA"/>
</dbReference>
<dbReference type="SUPFAM" id="SSF117987">
    <property type="entry name" value="CRISPR-associated protein"/>
    <property type="match status" value="2"/>
</dbReference>
<dbReference type="SMART" id="SM01101">
    <property type="entry name" value="CRISPR_assoc"/>
    <property type="match status" value="1"/>
</dbReference>
<evidence type="ECO:0000256" key="1">
    <source>
        <dbReference type="SAM" id="MobiDB-lite"/>
    </source>
</evidence>
<proteinExistence type="predicted"/>
<name>A0A5C4V4A8_9ACTN</name>
<organism evidence="2 3">
    <name type="scientific">Streptomyces sedi</name>
    <dbReference type="NCBI Taxonomy" id="555059"/>
    <lineage>
        <taxon>Bacteria</taxon>
        <taxon>Bacillati</taxon>
        <taxon>Actinomycetota</taxon>
        <taxon>Actinomycetes</taxon>
        <taxon>Kitasatosporales</taxon>
        <taxon>Streptomycetaceae</taxon>
        <taxon>Streptomyces</taxon>
    </lineage>
</organism>
<comment type="caution">
    <text evidence="2">The sequence shown here is derived from an EMBL/GenBank/DDBJ whole genome shotgun (WGS) entry which is preliminary data.</text>
</comment>
<evidence type="ECO:0000313" key="3">
    <source>
        <dbReference type="Proteomes" id="UP000311713"/>
    </source>
</evidence>
<dbReference type="OrthoDB" id="9795689at2"/>
<accession>A0A5C4V4A8</accession>
<evidence type="ECO:0000313" key="2">
    <source>
        <dbReference type="EMBL" id="TNM30306.1"/>
    </source>
</evidence>